<evidence type="ECO:0000313" key="1">
    <source>
        <dbReference type="EMBL" id="CAC9935536.1"/>
    </source>
</evidence>
<gene>
    <name evidence="1" type="ORF">PEPNEM18_01534</name>
</gene>
<proteinExistence type="predicted"/>
<dbReference type="InterPro" id="IPR035069">
    <property type="entry name" value="TTHA1013/TTHA0281-like"/>
</dbReference>
<sequence>MKLLKYKNLSGSYTFDSRDNVYIGKILGIEGFFSFFGDTEEEAIQDFREACKCYLEYSEPSVKD</sequence>
<dbReference type="RefSeq" id="WP_180500775.1">
    <property type="nucleotide sequence ID" value="NZ_CAIJCS010000026.1"/>
</dbReference>
<accession>A0A6V6Y6W8</accession>
<dbReference type="SUPFAM" id="SSF143100">
    <property type="entry name" value="TTHA1013/TTHA0281-like"/>
    <property type="match status" value="1"/>
</dbReference>
<organism evidence="1 2">
    <name type="scientific">Aedoeadaptatus nemausensis</name>
    <dbReference type="NCBI Taxonomy" id="2582829"/>
    <lineage>
        <taxon>Bacteria</taxon>
        <taxon>Bacillati</taxon>
        <taxon>Bacillota</taxon>
        <taxon>Tissierellia</taxon>
        <taxon>Tissierellales</taxon>
        <taxon>Peptoniphilaceae</taxon>
        <taxon>Aedoeadaptatus</taxon>
    </lineage>
</organism>
<dbReference type="AlphaFoldDB" id="A0A6V6Y6W8"/>
<comment type="caution">
    <text evidence="1">The sequence shown here is derived from an EMBL/GenBank/DDBJ whole genome shotgun (WGS) entry which is preliminary data.</text>
</comment>
<keyword evidence="2" id="KW-1185">Reference proteome</keyword>
<name>A0A6V6Y6W8_9FIRM</name>
<protein>
    <recommendedName>
        <fullName evidence="3">HicB family</fullName>
    </recommendedName>
</protein>
<dbReference type="EMBL" id="CAIJCS010000026">
    <property type="protein sequence ID" value="CAC9935536.1"/>
    <property type="molecule type" value="Genomic_DNA"/>
</dbReference>
<evidence type="ECO:0008006" key="3">
    <source>
        <dbReference type="Google" id="ProtNLM"/>
    </source>
</evidence>
<evidence type="ECO:0000313" key="2">
    <source>
        <dbReference type="Proteomes" id="UP000586454"/>
    </source>
</evidence>
<dbReference type="Proteomes" id="UP000586454">
    <property type="component" value="Unassembled WGS sequence"/>
</dbReference>
<reference evidence="1 2" key="1">
    <citation type="submission" date="2020-06" db="EMBL/GenBank/DDBJ databases">
        <authorList>
            <person name="Criscuolo A."/>
        </authorList>
    </citation>
    <scope>NUCLEOTIDE SEQUENCE [LARGE SCALE GENOMIC DNA]</scope>
    <source>
        <strain evidence="1">1804121828</strain>
    </source>
</reference>